<sequence>MTPIRAYVVRIYRQERTGIDGVVEDVKTGRARPFHSIVELWDALRTTRRGGARKDAPPPAPPLED</sequence>
<dbReference type="Proteomes" id="UP000681317">
    <property type="component" value="Chromosome"/>
</dbReference>
<accession>A0ABM7Q233</accession>
<dbReference type="RefSeq" id="WP_213435328.1">
    <property type="nucleotide sequence ID" value="NZ_AP024545.1"/>
</dbReference>
<protein>
    <submittedName>
        <fullName evidence="1">Uncharacterized protein</fullName>
    </submittedName>
</protein>
<evidence type="ECO:0000313" key="1">
    <source>
        <dbReference type="EMBL" id="BCT91317.1"/>
    </source>
</evidence>
<keyword evidence="2" id="KW-1185">Reference proteome</keyword>
<evidence type="ECO:0000313" key="2">
    <source>
        <dbReference type="Proteomes" id="UP000681317"/>
    </source>
</evidence>
<proteinExistence type="predicted"/>
<reference evidence="1 2" key="1">
    <citation type="submission" date="2021-03" db="EMBL/GenBank/DDBJ databases">
        <title>Complete Genome Sequences of Two Lysobacter Strains Isolated from Sea Water (Lysobacter caseinilyticus) and Soil (Lysobacter helvus) in South Korea.</title>
        <authorList>
            <person name="Watanabe Y."/>
            <person name="Arakawa K."/>
        </authorList>
    </citation>
    <scope>NUCLEOTIDE SEQUENCE [LARGE SCALE GENOMIC DNA]</scope>
    <source>
        <strain evidence="1 2">KVB24</strain>
    </source>
</reference>
<organism evidence="1 2">
    <name type="scientific">Noviluteimonas caseinilytica</name>
    <dbReference type="NCBI Taxonomy" id="2675101"/>
    <lineage>
        <taxon>Bacteria</taxon>
        <taxon>Pseudomonadati</taxon>
        <taxon>Pseudomonadota</taxon>
        <taxon>Gammaproteobacteria</taxon>
        <taxon>Lysobacterales</taxon>
        <taxon>Lysobacteraceae</taxon>
        <taxon>Noviluteimonas</taxon>
    </lineage>
</organism>
<gene>
    <name evidence="1" type="ORF">LYSCAS_03410</name>
</gene>
<name>A0ABM7Q233_9GAMM</name>
<dbReference type="EMBL" id="AP024545">
    <property type="protein sequence ID" value="BCT91317.1"/>
    <property type="molecule type" value="Genomic_DNA"/>
</dbReference>